<dbReference type="EMBL" id="MBTA01000012">
    <property type="protein sequence ID" value="RKD17273.1"/>
    <property type="molecule type" value="Genomic_DNA"/>
</dbReference>
<dbReference type="InterPro" id="IPR012944">
    <property type="entry name" value="SusD_RagB_dom"/>
</dbReference>
<dbReference type="InterPro" id="IPR033985">
    <property type="entry name" value="SusD-like_N"/>
</dbReference>
<proteinExistence type="inferred from homology"/>
<evidence type="ECO:0000256" key="6">
    <source>
        <dbReference type="SAM" id="SignalP"/>
    </source>
</evidence>
<evidence type="ECO:0000259" key="8">
    <source>
        <dbReference type="Pfam" id="PF14322"/>
    </source>
</evidence>
<organism evidence="9 10">
    <name type="scientific">Pelobium manganitolerans</name>
    <dbReference type="NCBI Taxonomy" id="1842495"/>
    <lineage>
        <taxon>Bacteria</taxon>
        <taxon>Pseudomonadati</taxon>
        <taxon>Bacteroidota</taxon>
        <taxon>Sphingobacteriia</taxon>
        <taxon>Sphingobacteriales</taxon>
        <taxon>Sphingobacteriaceae</taxon>
        <taxon>Pelobium</taxon>
    </lineage>
</organism>
<comment type="caution">
    <text evidence="9">The sequence shown here is derived from an EMBL/GenBank/DDBJ whole genome shotgun (WGS) entry which is preliminary data.</text>
</comment>
<evidence type="ECO:0000256" key="5">
    <source>
        <dbReference type="ARBA" id="ARBA00023237"/>
    </source>
</evidence>
<sequence>MKNLKYLLGILFLASVSTSCQNFLDTKPEDSLSPEYYYSTEKQMDAALAGVYDVLGDDNLYGNKIFTTLGAPSDLSYYRRNNISTGTQVLNFDASDSDIRGMWRTLYTGINRANMVLENIDKPQLTDAKRAQVKGEALFLRGYYHFLLVSNWGDVPLVLTSKVDLDKTNIARTPMKDVYAQILKDMEEAEPLVKGIREIGFGGRVSKSAVRGILARVNLYMAGEPLKDVSRYPEVVKWANAVKNDATAAHKLNPSYSDIFIRYASDKYDINESIWEVEFWGNRIGNAYQEAGRVGNTNGVQCGDLTEGYAYGFIGVTPKLYNLYEAADTRRDWAVAPFSYKGQTSEKVDWKPADIYQRMAGKFRREYEAIEKQKNFTPENFPLLRYADVLLMLAEAQNAIAFDPSPTGVANTALNAVRQRAGASLYAGANAITSQADFLKAIQDERARELCFEGLRINDLKRWGLYLFAIRQAASYIKANAPATFKYAALAGDNASERHLLYPVPVREMALNPLLTQNKNW</sequence>
<reference evidence="9 10" key="1">
    <citation type="submission" date="2016-07" db="EMBL/GenBank/DDBJ databases">
        <title>Genome of Pelobium manganitolerans.</title>
        <authorList>
            <person name="Wu S."/>
            <person name="Wang G."/>
        </authorList>
    </citation>
    <scope>NUCLEOTIDE SEQUENCE [LARGE SCALE GENOMIC DNA]</scope>
    <source>
        <strain evidence="9 10">YS-25</strain>
    </source>
</reference>
<dbReference type="Pfam" id="PF07980">
    <property type="entry name" value="SusD_RagB"/>
    <property type="match status" value="1"/>
</dbReference>
<evidence type="ECO:0000259" key="7">
    <source>
        <dbReference type="Pfam" id="PF07980"/>
    </source>
</evidence>
<evidence type="ECO:0000256" key="3">
    <source>
        <dbReference type="ARBA" id="ARBA00022729"/>
    </source>
</evidence>
<evidence type="ECO:0000256" key="4">
    <source>
        <dbReference type="ARBA" id="ARBA00023136"/>
    </source>
</evidence>
<dbReference type="GO" id="GO:0009279">
    <property type="term" value="C:cell outer membrane"/>
    <property type="evidence" value="ECO:0007669"/>
    <property type="project" value="UniProtKB-SubCell"/>
</dbReference>
<gene>
    <name evidence="9" type="ORF">BCY91_03835</name>
</gene>
<accession>A0A419S7V7</accession>
<keyword evidence="4" id="KW-0472">Membrane</keyword>
<evidence type="ECO:0000313" key="9">
    <source>
        <dbReference type="EMBL" id="RKD17273.1"/>
    </source>
</evidence>
<dbReference type="RefSeq" id="WP_120181466.1">
    <property type="nucleotide sequence ID" value="NZ_MBTA01000012.1"/>
</dbReference>
<name>A0A419S7V7_9SPHI</name>
<feature type="domain" description="SusD-like N-terminal" evidence="8">
    <location>
        <begin position="22"/>
        <end position="219"/>
    </location>
</feature>
<dbReference type="Proteomes" id="UP000283433">
    <property type="component" value="Unassembled WGS sequence"/>
</dbReference>
<dbReference type="PROSITE" id="PS51257">
    <property type="entry name" value="PROKAR_LIPOPROTEIN"/>
    <property type="match status" value="1"/>
</dbReference>
<dbReference type="CDD" id="cd08977">
    <property type="entry name" value="SusD"/>
    <property type="match status" value="1"/>
</dbReference>
<dbReference type="SUPFAM" id="SSF48452">
    <property type="entry name" value="TPR-like"/>
    <property type="match status" value="1"/>
</dbReference>
<evidence type="ECO:0000256" key="1">
    <source>
        <dbReference type="ARBA" id="ARBA00004442"/>
    </source>
</evidence>
<comment type="subcellular location">
    <subcellularLocation>
        <location evidence="1">Cell outer membrane</location>
    </subcellularLocation>
</comment>
<keyword evidence="5" id="KW-0998">Cell outer membrane</keyword>
<keyword evidence="10" id="KW-1185">Reference proteome</keyword>
<keyword evidence="3 6" id="KW-0732">Signal</keyword>
<dbReference type="Gene3D" id="1.25.40.390">
    <property type="match status" value="1"/>
</dbReference>
<dbReference type="AlphaFoldDB" id="A0A419S7V7"/>
<feature type="domain" description="RagB/SusD" evidence="7">
    <location>
        <begin position="358"/>
        <end position="521"/>
    </location>
</feature>
<dbReference type="InterPro" id="IPR011990">
    <property type="entry name" value="TPR-like_helical_dom_sf"/>
</dbReference>
<feature type="chain" id="PRO_5019285490" evidence="6">
    <location>
        <begin position="23"/>
        <end position="521"/>
    </location>
</feature>
<feature type="signal peptide" evidence="6">
    <location>
        <begin position="1"/>
        <end position="22"/>
    </location>
</feature>
<comment type="similarity">
    <text evidence="2">Belongs to the SusD family.</text>
</comment>
<protein>
    <submittedName>
        <fullName evidence="9">Glycan metabolism protein</fullName>
    </submittedName>
</protein>
<dbReference type="Pfam" id="PF14322">
    <property type="entry name" value="SusD-like_3"/>
    <property type="match status" value="1"/>
</dbReference>
<evidence type="ECO:0000313" key="10">
    <source>
        <dbReference type="Proteomes" id="UP000283433"/>
    </source>
</evidence>
<evidence type="ECO:0000256" key="2">
    <source>
        <dbReference type="ARBA" id="ARBA00006275"/>
    </source>
</evidence>
<dbReference type="OrthoDB" id="5694214at2"/>